<accession>A0A852TY73</accession>
<dbReference type="EMBL" id="JACCCC010000001">
    <property type="protein sequence ID" value="NYE48949.1"/>
    <property type="molecule type" value="Genomic_DNA"/>
</dbReference>
<dbReference type="GO" id="GO:0016811">
    <property type="term" value="F:hydrolase activity, acting on carbon-nitrogen (but not peptide) bonds, in linear amides"/>
    <property type="evidence" value="ECO:0007669"/>
    <property type="project" value="TreeGrafter"/>
</dbReference>
<name>A0A852TY73_9ACTN</name>
<protein>
    <submittedName>
        <fullName evidence="3">LmbE family N-acetylglucosaminyl deacetylase</fullName>
    </submittedName>
</protein>
<proteinExistence type="predicted"/>
<organism evidence="3 4">
    <name type="scientific">Spinactinospora alkalitolerans</name>
    <dbReference type="NCBI Taxonomy" id="687207"/>
    <lineage>
        <taxon>Bacteria</taxon>
        <taxon>Bacillati</taxon>
        <taxon>Actinomycetota</taxon>
        <taxon>Actinomycetes</taxon>
        <taxon>Streptosporangiales</taxon>
        <taxon>Nocardiopsidaceae</taxon>
        <taxon>Spinactinospora</taxon>
    </lineage>
</organism>
<evidence type="ECO:0000256" key="2">
    <source>
        <dbReference type="SAM" id="MobiDB-lite"/>
    </source>
</evidence>
<dbReference type="SUPFAM" id="SSF102588">
    <property type="entry name" value="LmbE-like"/>
    <property type="match status" value="1"/>
</dbReference>
<dbReference type="PANTHER" id="PTHR12993:SF29">
    <property type="entry name" value="BLR3841 PROTEIN"/>
    <property type="match status" value="1"/>
</dbReference>
<comment type="caution">
    <text evidence="3">The sequence shown here is derived from an EMBL/GenBank/DDBJ whole genome shotgun (WGS) entry which is preliminary data.</text>
</comment>
<evidence type="ECO:0000313" key="4">
    <source>
        <dbReference type="Proteomes" id="UP000589036"/>
    </source>
</evidence>
<feature type="region of interest" description="Disordered" evidence="2">
    <location>
        <begin position="1"/>
        <end position="22"/>
    </location>
</feature>
<dbReference type="InterPro" id="IPR003737">
    <property type="entry name" value="GlcNAc_PI_deacetylase-related"/>
</dbReference>
<keyword evidence="1" id="KW-0862">Zinc</keyword>
<sequence>MSTTRWTRWSSGHAHSVDDAGTSETVWRGWPALHEFPALHVADTRSAVVVAPHPDDEVLGFGGAISMLAATDALLRIVAVTDGAAPDPGGGAPVRTEQVERRIAETERALEELGAGDAEIVRLELPDGRVAGAEAELELHLVELCTGFEVCAAPWEGDMHPDHDATGRAARTAADAVGASLLEYPIWMWHWALPDDGRVPWADAHRIVLPEEVRAAKAAAIACFTSQTRPLSGHAAEAAILPPEMVAHFTRDAEVVFT</sequence>
<dbReference type="AlphaFoldDB" id="A0A852TY73"/>
<feature type="compositionally biased region" description="Polar residues" evidence="2">
    <location>
        <begin position="1"/>
        <end position="10"/>
    </location>
</feature>
<gene>
    <name evidence="3" type="ORF">HDA32_004069</name>
</gene>
<dbReference type="RefSeq" id="WP_179644693.1">
    <property type="nucleotide sequence ID" value="NZ_BAAAYY010000031.1"/>
</dbReference>
<reference evidence="3 4" key="1">
    <citation type="submission" date="2020-07" db="EMBL/GenBank/DDBJ databases">
        <title>Sequencing the genomes of 1000 actinobacteria strains.</title>
        <authorList>
            <person name="Klenk H.-P."/>
        </authorList>
    </citation>
    <scope>NUCLEOTIDE SEQUENCE [LARGE SCALE GENOMIC DNA]</scope>
    <source>
        <strain evidence="3 4">CXB654</strain>
    </source>
</reference>
<dbReference type="GO" id="GO:0016137">
    <property type="term" value="P:glycoside metabolic process"/>
    <property type="evidence" value="ECO:0007669"/>
    <property type="project" value="UniProtKB-ARBA"/>
</dbReference>
<dbReference type="Proteomes" id="UP000589036">
    <property type="component" value="Unassembled WGS sequence"/>
</dbReference>
<dbReference type="Gene3D" id="3.40.50.10320">
    <property type="entry name" value="LmbE-like"/>
    <property type="match status" value="1"/>
</dbReference>
<evidence type="ECO:0000256" key="1">
    <source>
        <dbReference type="ARBA" id="ARBA00022833"/>
    </source>
</evidence>
<dbReference type="InterPro" id="IPR024078">
    <property type="entry name" value="LmbE-like_dom_sf"/>
</dbReference>
<dbReference type="Pfam" id="PF02585">
    <property type="entry name" value="PIG-L"/>
    <property type="match status" value="1"/>
</dbReference>
<keyword evidence="4" id="KW-1185">Reference proteome</keyword>
<dbReference type="PANTHER" id="PTHR12993">
    <property type="entry name" value="N-ACETYLGLUCOSAMINYL-PHOSPHATIDYLINOSITOL DE-N-ACETYLASE-RELATED"/>
    <property type="match status" value="1"/>
</dbReference>
<evidence type="ECO:0000313" key="3">
    <source>
        <dbReference type="EMBL" id="NYE48949.1"/>
    </source>
</evidence>